<feature type="compositionally biased region" description="Acidic residues" evidence="7">
    <location>
        <begin position="370"/>
        <end position="382"/>
    </location>
</feature>
<evidence type="ECO:0000256" key="1">
    <source>
        <dbReference type="ARBA" id="ARBA00010397"/>
    </source>
</evidence>
<feature type="domain" description="W2" evidence="8">
    <location>
        <begin position="218"/>
        <end position="377"/>
    </location>
</feature>
<dbReference type="InterPro" id="IPR003307">
    <property type="entry name" value="W2_domain"/>
</dbReference>
<gene>
    <name evidence="10" type="primary">LOC110981094</name>
</gene>
<dbReference type="InterPro" id="IPR002735">
    <property type="entry name" value="Transl_init_fac_IF2/IF5_dom"/>
</dbReference>
<dbReference type="SMART" id="SM00653">
    <property type="entry name" value="eIF2B_5"/>
    <property type="match status" value="1"/>
</dbReference>
<dbReference type="InterPro" id="IPR016024">
    <property type="entry name" value="ARM-type_fold"/>
</dbReference>
<keyword evidence="9" id="KW-1185">Reference proteome</keyword>
<dbReference type="InterPro" id="IPR045196">
    <property type="entry name" value="IF2/IF5"/>
</dbReference>
<accession>A0A8B7YNI9</accession>
<dbReference type="GO" id="GO:0005525">
    <property type="term" value="F:GTP binding"/>
    <property type="evidence" value="ECO:0007669"/>
    <property type="project" value="UniProtKB-KW"/>
</dbReference>
<dbReference type="GO" id="GO:0005092">
    <property type="term" value="F:GDP-dissociation inhibitor activity"/>
    <property type="evidence" value="ECO:0007669"/>
    <property type="project" value="TreeGrafter"/>
</dbReference>
<dbReference type="Gene3D" id="1.25.40.180">
    <property type="match status" value="1"/>
</dbReference>
<feature type="region of interest" description="Disordered" evidence="7">
    <location>
        <begin position="370"/>
        <end position="424"/>
    </location>
</feature>
<keyword evidence="6" id="KW-0342">GTP-binding</keyword>
<dbReference type="AlphaFoldDB" id="A0A8B7YNI9"/>
<dbReference type="InterPro" id="IPR016189">
    <property type="entry name" value="Transl_init_fac_IF2/IF5_N"/>
</dbReference>
<keyword evidence="3" id="KW-0396">Initiation factor</keyword>
<dbReference type="Pfam" id="PF01873">
    <property type="entry name" value="eIF-5_eIF-2B"/>
    <property type="match status" value="1"/>
</dbReference>
<dbReference type="FunFam" id="3.30.30.170:FF:000002">
    <property type="entry name" value="Eukaryotic translation initiation factor 5"/>
    <property type="match status" value="1"/>
</dbReference>
<protein>
    <recommendedName>
        <fullName evidence="2">Eukaryotic translation initiation factor 5</fullName>
    </recommendedName>
</protein>
<dbReference type="GO" id="GO:0005829">
    <property type="term" value="C:cytosol"/>
    <property type="evidence" value="ECO:0007669"/>
    <property type="project" value="TreeGrafter"/>
</dbReference>
<feature type="compositionally biased region" description="Acidic residues" evidence="7">
    <location>
        <begin position="415"/>
        <end position="424"/>
    </location>
</feature>
<evidence type="ECO:0000256" key="5">
    <source>
        <dbReference type="ARBA" id="ARBA00022917"/>
    </source>
</evidence>
<feature type="compositionally biased region" description="Acidic residues" evidence="7">
    <location>
        <begin position="183"/>
        <end position="195"/>
    </location>
</feature>
<dbReference type="Pfam" id="PF02020">
    <property type="entry name" value="W2"/>
    <property type="match status" value="1"/>
</dbReference>
<dbReference type="SUPFAM" id="SSF75689">
    <property type="entry name" value="Zinc-binding domain of translation initiation factor 2 beta"/>
    <property type="match status" value="1"/>
</dbReference>
<evidence type="ECO:0000259" key="8">
    <source>
        <dbReference type="PROSITE" id="PS51363"/>
    </source>
</evidence>
<dbReference type="SUPFAM" id="SSF48371">
    <property type="entry name" value="ARM repeat"/>
    <property type="match status" value="1"/>
</dbReference>
<evidence type="ECO:0000256" key="7">
    <source>
        <dbReference type="SAM" id="MobiDB-lite"/>
    </source>
</evidence>
<dbReference type="GO" id="GO:0003743">
    <property type="term" value="F:translation initiation factor activity"/>
    <property type="evidence" value="ECO:0007669"/>
    <property type="project" value="UniProtKB-KW"/>
</dbReference>
<keyword evidence="4" id="KW-0547">Nucleotide-binding</keyword>
<dbReference type="RefSeq" id="XP_022094015.1">
    <property type="nucleotide sequence ID" value="XM_022238323.1"/>
</dbReference>
<evidence type="ECO:0000313" key="10">
    <source>
        <dbReference type="RefSeq" id="XP_022094015.1"/>
    </source>
</evidence>
<dbReference type="GO" id="GO:0001732">
    <property type="term" value="P:formation of cytoplasmic translation initiation complex"/>
    <property type="evidence" value="ECO:0007669"/>
    <property type="project" value="TreeGrafter"/>
</dbReference>
<reference evidence="10" key="1">
    <citation type="submission" date="2025-08" db="UniProtKB">
        <authorList>
            <consortium name="RefSeq"/>
        </authorList>
    </citation>
    <scope>IDENTIFICATION</scope>
</reference>
<dbReference type="KEGG" id="aplc:110981094"/>
<dbReference type="SMART" id="SM00515">
    <property type="entry name" value="eIF5C"/>
    <property type="match status" value="1"/>
</dbReference>
<evidence type="ECO:0000256" key="3">
    <source>
        <dbReference type="ARBA" id="ARBA00022540"/>
    </source>
</evidence>
<proteinExistence type="inferred from homology"/>
<evidence type="ECO:0000313" key="9">
    <source>
        <dbReference type="Proteomes" id="UP000694845"/>
    </source>
</evidence>
<dbReference type="GO" id="GO:0071074">
    <property type="term" value="F:eukaryotic initiation factor eIF2 binding"/>
    <property type="evidence" value="ECO:0007669"/>
    <property type="project" value="TreeGrafter"/>
</dbReference>
<dbReference type="InterPro" id="IPR016190">
    <property type="entry name" value="Transl_init_fac_IF2/IF5_Zn-bd"/>
</dbReference>
<dbReference type="FunFam" id="2.20.25.350:FF:000001">
    <property type="entry name" value="Eukaryotic translation initiation factor 5"/>
    <property type="match status" value="1"/>
</dbReference>
<feature type="region of interest" description="Disordered" evidence="7">
    <location>
        <begin position="140"/>
        <end position="195"/>
    </location>
</feature>
<dbReference type="SUPFAM" id="SSF100966">
    <property type="entry name" value="Translation initiation factor 2 beta, aIF2beta, N-terminal domain"/>
    <property type="match status" value="1"/>
</dbReference>
<evidence type="ECO:0000256" key="6">
    <source>
        <dbReference type="ARBA" id="ARBA00023134"/>
    </source>
</evidence>
<dbReference type="PANTHER" id="PTHR23001:SF7">
    <property type="entry name" value="EUKARYOTIC TRANSLATION INITIATION FACTOR 5"/>
    <property type="match status" value="1"/>
</dbReference>
<organism evidence="9 10">
    <name type="scientific">Acanthaster planci</name>
    <name type="common">Crown-of-thorns starfish</name>
    <dbReference type="NCBI Taxonomy" id="133434"/>
    <lineage>
        <taxon>Eukaryota</taxon>
        <taxon>Metazoa</taxon>
        <taxon>Echinodermata</taxon>
        <taxon>Eleutherozoa</taxon>
        <taxon>Asterozoa</taxon>
        <taxon>Asteroidea</taxon>
        <taxon>Valvatacea</taxon>
        <taxon>Valvatida</taxon>
        <taxon>Acanthasteridae</taxon>
        <taxon>Acanthaster</taxon>
    </lineage>
</organism>
<dbReference type="PANTHER" id="PTHR23001">
    <property type="entry name" value="EUKARYOTIC TRANSLATION INITIATION FACTOR"/>
    <property type="match status" value="1"/>
</dbReference>
<dbReference type="Gene3D" id="3.30.30.170">
    <property type="match status" value="1"/>
</dbReference>
<dbReference type="CDD" id="cd11561">
    <property type="entry name" value="W2_eIF5"/>
    <property type="match status" value="1"/>
</dbReference>
<evidence type="ECO:0000256" key="4">
    <source>
        <dbReference type="ARBA" id="ARBA00022741"/>
    </source>
</evidence>
<sequence length="424" mass="47832">MALNVNRNVTDQFYRYKMPRLVAKVEGKGNGIKTVISNMVEVSKCLSRPPTYPTKFFGCELGAQTQFDFKNERYIVNGSHDVAKLQDLLDVFIKKFVLCPECENPETNLIVRKGTIGQHCVACGHQGMIDMRHRLTTFIVKNPPEHDPTSIGSSKTERKSRKKETSNTSQNGDDGIDPLALKDDDDDWSVDTSEDAVAERMQSLTSGAKGITLNDDLGKSPKERLDMLYNFVKNKKDQGKLAGADKEILVEADRLDIKEKGPLVLAELLLDADMMKQLTTYRLHFLRFTNDSHKAQKYLLGAFEQLCKEYQDKLMPKVPSLLKKMYDLDLLEEEVLLSWAKKPSKKYVSKEIMKQIQDKAAPFIKWLEEAEEDDSSENEEVEVAFTGSRDSQLKVETISPPAKTSEAPVAKSAPAEDDIDIDDI</sequence>
<keyword evidence="5" id="KW-0648">Protein biosynthesis</keyword>
<dbReference type="OrthoDB" id="10250831at2759"/>
<evidence type="ECO:0000256" key="2">
    <source>
        <dbReference type="ARBA" id="ARBA00018059"/>
    </source>
</evidence>
<dbReference type="GeneID" id="110981094"/>
<dbReference type="PROSITE" id="PS51363">
    <property type="entry name" value="W2"/>
    <property type="match status" value="1"/>
</dbReference>
<dbReference type="Gene3D" id="2.20.25.350">
    <property type="match status" value="1"/>
</dbReference>
<dbReference type="OMA" id="YRYKMEK"/>
<comment type="similarity">
    <text evidence="1">Belongs to the eIF-2-beta/eIF-5 family.</text>
</comment>
<name>A0A8B7YNI9_ACAPL</name>
<dbReference type="Proteomes" id="UP000694845">
    <property type="component" value="Unplaced"/>
</dbReference>